<organism evidence="11 12">
    <name type="scientific">Dissophora globulifera</name>
    <dbReference type="NCBI Taxonomy" id="979702"/>
    <lineage>
        <taxon>Eukaryota</taxon>
        <taxon>Fungi</taxon>
        <taxon>Fungi incertae sedis</taxon>
        <taxon>Mucoromycota</taxon>
        <taxon>Mortierellomycotina</taxon>
        <taxon>Mortierellomycetes</taxon>
        <taxon>Mortierellales</taxon>
        <taxon>Mortierellaceae</taxon>
        <taxon>Dissophora</taxon>
    </lineage>
</organism>
<evidence type="ECO:0000256" key="2">
    <source>
        <dbReference type="ARBA" id="ARBA00001089"/>
    </source>
</evidence>
<feature type="region of interest" description="Disordered" evidence="9">
    <location>
        <begin position="1"/>
        <end position="32"/>
    </location>
</feature>
<comment type="caution">
    <text evidence="11">The sequence shown here is derived from an EMBL/GenBank/DDBJ whole genome shotgun (WGS) entry which is preliminary data.</text>
</comment>
<dbReference type="Proteomes" id="UP000738325">
    <property type="component" value="Unassembled WGS sequence"/>
</dbReference>
<feature type="binding site" evidence="7">
    <location>
        <position position="504"/>
    </location>
    <ligand>
        <name>L-glutamate</name>
        <dbReference type="ChEBI" id="CHEBI:29985"/>
    </ligand>
</feature>
<dbReference type="EMBL" id="JAAAIP010000112">
    <property type="protein sequence ID" value="KAG0325489.1"/>
    <property type="molecule type" value="Genomic_DNA"/>
</dbReference>
<name>A0A9P6RU97_9FUNG</name>
<dbReference type="GO" id="GO:0036374">
    <property type="term" value="F:glutathione hydrolase activity"/>
    <property type="evidence" value="ECO:0007669"/>
    <property type="project" value="UniProtKB-UniRule"/>
</dbReference>
<dbReference type="Gene3D" id="1.10.246.130">
    <property type="match status" value="1"/>
</dbReference>
<accession>A0A9P6RU97</accession>
<dbReference type="InterPro" id="IPR000101">
    <property type="entry name" value="GGT_peptidase"/>
</dbReference>
<comment type="similarity">
    <text evidence="4">Belongs to the gamma-glutamyltransferase family.</text>
</comment>
<feature type="binding site" evidence="7">
    <location>
        <position position="554"/>
    </location>
    <ligand>
        <name>L-glutamate</name>
        <dbReference type="ChEBI" id="CHEBI:29985"/>
    </ligand>
</feature>
<dbReference type="NCBIfam" id="TIGR00066">
    <property type="entry name" value="g_glut_trans"/>
    <property type="match status" value="1"/>
</dbReference>
<evidence type="ECO:0000256" key="5">
    <source>
        <dbReference type="ARBA" id="ARBA00047417"/>
    </source>
</evidence>
<dbReference type="EC" id="3.4.19.13" evidence="8"/>
<dbReference type="EC" id="2.3.2.2" evidence="8"/>
<evidence type="ECO:0000256" key="9">
    <source>
        <dbReference type="SAM" id="MobiDB-lite"/>
    </source>
</evidence>
<dbReference type="OrthoDB" id="1081007at2759"/>
<dbReference type="PANTHER" id="PTHR11686">
    <property type="entry name" value="GAMMA GLUTAMYL TRANSPEPTIDASE"/>
    <property type="match status" value="1"/>
</dbReference>
<dbReference type="InterPro" id="IPR043138">
    <property type="entry name" value="GGT_lsub"/>
</dbReference>
<evidence type="ECO:0000256" key="7">
    <source>
        <dbReference type="PIRSR" id="PIRSR600101-2"/>
    </source>
</evidence>
<gene>
    <name evidence="11" type="ORF">BGZ99_000619</name>
</gene>
<feature type="compositionally biased region" description="Low complexity" evidence="9">
    <location>
        <begin position="53"/>
        <end position="65"/>
    </location>
</feature>
<comment type="function">
    <text evidence="8">Cleaves the gamma-glutamyl peptide bond of glutathione and glutathione conjugates.</text>
</comment>
<evidence type="ECO:0000256" key="8">
    <source>
        <dbReference type="RuleBase" id="RU368068"/>
    </source>
</evidence>
<evidence type="ECO:0000313" key="11">
    <source>
        <dbReference type="EMBL" id="KAG0325489.1"/>
    </source>
</evidence>
<dbReference type="PANTHER" id="PTHR11686:SF9">
    <property type="entry name" value="RE13973P"/>
    <property type="match status" value="1"/>
</dbReference>
<comment type="catalytic activity">
    <reaction evidence="1 8">
        <text>an S-substituted glutathione + H2O = an S-substituted L-cysteinylglycine + L-glutamate</text>
        <dbReference type="Rhea" id="RHEA:59468"/>
        <dbReference type="ChEBI" id="CHEBI:15377"/>
        <dbReference type="ChEBI" id="CHEBI:29985"/>
        <dbReference type="ChEBI" id="CHEBI:90779"/>
        <dbReference type="ChEBI" id="CHEBI:143103"/>
        <dbReference type="EC" id="3.4.19.13"/>
    </reaction>
</comment>
<keyword evidence="10" id="KW-1133">Transmembrane helix</keyword>
<dbReference type="FunFam" id="1.10.246.130:FF:000001">
    <property type="entry name" value="Gamma-glutamyltransferase 5 isoform 1"/>
    <property type="match status" value="1"/>
</dbReference>
<feature type="binding site" evidence="7">
    <location>
        <position position="192"/>
    </location>
    <ligand>
        <name>L-glutamate</name>
        <dbReference type="ChEBI" id="CHEBI:29985"/>
    </ligand>
</feature>
<feature type="active site" description="Nucleophile" evidence="6">
    <location>
        <position position="462"/>
    </location>
</feature>
<keyword evidence="8" id="KW-0012">Acyltransferase</keyword>
<sequence>MSNNNNSHSTGRSDQLSAAERGLQGRPSLDNSLSAQERTALLGNQRRASQSYGNNPNANNSASNGSGNGSKHSKRLLSGDGRKKIIIGLAAISGLLLVILGVALFEKIGVAPTVERNTPNLIRAKHGAVATEEIHCSEIGVQVLKDGGNAIDATVASCICVGTINMFSAGIGGGGFMNIRLPNGTVEVIDFRETAPAGAHPDMYRNDPMLAQKGGLSVAVPGEIRGLELAHKRHGKLPWERLFAPSVKLAREGWVIGPELAKRLQTYTKMMETEPDWATTFAPNGTVLREGQLIKREALANTLETIGREGADAFYTGPLAQNMVDYIQANGGILNMEDMKSYVPLIKEPVVGYFHGRKVYATPAPTSGPVLISILNILERYDLGRFKENANVEAHRLVEAMKFGYAQRTELGDPDFTDLEEVMQSIMSKDTAALIRANISDAHTFPVEYYNPHWGPIDNHGTTHMSSVDQNNMAVALTSTVNLSFGSKLLEPKTGIILNDEMDDFSIPGTPNAFGLNPSPYNYAEPGKRPLSSCVPTIVERDGQFELALGGSGGSRIVTAVLQTMLNMYVHNYNVMEAVEAPRVHHQLMPNVVDIESGFSAPEIKFLATRGHKVTVSDIALGKAEVQAVTRDGEDGIYYAASDSRKHGVAAGY</sequence>
<feature type="region of interest" description="Disordered" evidence="9">
    <location>
        <begin position="45"/>
        <end position="75"/>
    </location>
</feature>
<keyword evidence="12" id="KW-1185">Reference proteome</keyword>
<keyword evidence="10" id="KW-0812">Transmembrane</keyword>
<evidence type="ECO:0000256" key="4">
    <source>
        <dbReference type="ARBA" id="ARBA00009381"/>
    </source>
</evidence>
<feature type="binding site" evidence="7">
    <location>
        <begin position="480"/>
        <end position="482"/>
    </location>
    <ligand>
        <name>L-glutamate</name>
        <dbReference type="ChEBI" id="CHEBI:29985"/>
    </ligand>
</feature>
<dbReference type="Gene3D" id="3.60.20.40">
    <property type="match status" value="1"/>
</dbReference>
<comment type="catalytic activity">
    <reaction evidence="2 8">
        <text>glutathione + H2O = L-cysteinylglycine + L-glutamate</text>
        <dbReference type="Rhea" id="RHEA:28807"/>
        <dbReference type="ChEBI" id="CHEBI:15377"/>
        <dbReference type="ChEBI" id="CHEBI:29985"/>
        <dbReference type="ChEBI" id="CHEBI:57925"/>
        <dbReference type="ChEBI" id="CHEBI:61694"/>
        <dbReference type="EC" id="3.4.19.13"/>
    </reaction>
</comment>
<keyword evidence="10" id="KW-0472">Membrane</keyword>
<proteinExistence type="inferred from homology"/>
<dbReference type="InterPro" id="IPR029055">
    <property type="entry name" value="Ntn_hydrolases_N"/>
</dbReference>
<dbReference type="GO" id="GO:0103068">
    <property type="term" value="F:leukotriene C4 gamma-glutamyl transferase activity"/>
    <property type="evidence" value="ECO:0007669"/>
    <property type="project" value="UniProtKB-EC"/>
</dbReference>
<reference evidence="11" key="1">
    <citation type="journal article" date="2020" name="Fungal Divers.">
        <title>Resolving the Mortierellaceae phylogeny through synthesis of multi-gene phylogenetics and phylogenomics.</title>
        <authorList>
            <person name="Vandepol N."/>
            <person name="Liber J."/>
            <person name="Desiro A."/>
            <person name="Na H."/>
            <person name="Kennedy M."/>
            <person name="Barry K."/>
            <person name="Grigoriev I.V."/>
            <person name="Miller A.N."/>
            <person name="O'Donnell K."/>
            <person name="Stajich J.E."/>
            <person name="Bonito G."/>
        </authorList>
    </citation>
    <scope>NUCLEOTIDE SEQUENCE</scope>
    <source>
        <strain evidence="11">REB-010B</strain>
    </source>
</reference>
<keyword evidence="8" id="KW-0808">Transferase</keyword>
<feature type="binding site" evidence="7">
    <location>
        <begin position="532"/>
        <end position="533"/>
    </location>
    <ligand>
        <name>L-glutamate</name>
        <dbReference type="ChEBI" id="CHEBI:29985"/>
    </ligand>
</feature>
<evidence type="ECO:0000256" key="1">
    <source>
        <dbReference type="ARBA" id="ARBA00001049"/>
    </source>
</evidence>
<dbReference type="GO" id="GO:0005886">
    <property type="term" value="C:plasma membrane"/>
    <property type="evidence" value="ECO:0007669"/>
    <property type="project" value="TreeGrafter"/>
</dbReference>
<dbReference type="GO" id="GO:0006751">
    <property type="term" value="P:glutathione catabolic process"/>
    <property type="evidence" value="ECO:0007669"/>
    <property type="project" value="UniProtKB-UniRule"/>
</dbReference>
<dbReference type="Pfam" id="PF01019">
    <property type="entry name" value="G_glu_transpept"/>
    <property type="match status" value="1"/>
</dbReference>
<feature type="transmembrane region" description="Helical" evidence="10">
    <location>
        <begin position="85"/>
        <end position="105"/>
    </location>
</feature>
<evidence type="ECO:0000256" key="10">
    <source>
        <dbReference type="SAM" id="Phobius"/>
    </source>
</evidence>
<evidence type="ECO:0000313" key="12">
    <source>
        <dbReference type="Proteomes" id="UP000738325"/>
    </source>
</evidence>
<dbReference type="SUPFAM" id="SSF56235">
    <property type="entry name" value="N-terminal nucleophile aminohydrolases (Ntn hydrolases)"/>
    <property type="match status" value="1"/>
</dbReference>
<comment type="catalytic activity">
    <reaction evidence="5 8">
        <text>an N-terminal (5-L-glutamyl)-[peptide] + an alpha-amino acid = 5-L-glutamyl amino acid + an N-terminal L-alpha-aminoacyl-[peptide]</text>
        <dbReference type="Rhea" id="RHEA:23904"/>
        <dbReference type="Rhea" id="RHEA-COMP:9780"/>
        <dbReference type="Rhea" id="RHEA-COMP:9795"/>
        <dbReference type="ChEBI" id="CHEBI:77644"/>
        <dbReference type="ChEBI" id="CHEBI:78597"/>
        <dbReference type="ChEBI" id="CHEBI:78599"/>
        <dbReference type="ChEBI" id="CHEBI:78608"/>
        <dbReference type="EC" id="2.3.2.2"/>
    </reaction>
</comment>
<feature type="compositionally biased region" description="Polar residues" evidence="9">
    <location>
        <begin position="1"/>
        <end position="16"/>
    </location>
</feature>
<dbReference type="FunFam" id="3.60.20.40:FF:000001">
    <property type="entry name" value="Gamma-glutamyltranspeptidase 1"/>
    <property type="match status" value="1"/>
</dbReference>
<keyword evidence="8" id="KW-0378">Hydrolase</keyword>
<evidence type="ECO:0000256" key="6">
    <source>
        <dbReference type="PIRSR" id="PIRSR600101-1"/>
    </source>
</evidence>
<protein>
    <recommendedName>
        <fullName evidence="8">Glutathione hydrolase</fullName>
        <ecNumber evidence="8">2.3.2.2</ecNumber>
        <ecNumber evidence="8">3.4.19.13</ecNumber>
    </recommendedName>
    <alternativeName>
        <fullName evidence="8">Gamma-glutamyltransferase</fullName>
    </alternativeName>
    <alternativeName>
        <fullName evidence="8">Gamma-glutamyltranspeptidase</fullName>
    </alternativeName>
</protein>
<dbReference type="PRINTS" id="PR01210">
    <property type="entry name" value="GGTRANSPTASE"/>
</dbReference>
<evidence type="ECO:0000256" key="3">
    <source>
        <dbReference type="ARBA" id="ARBA00005115"/>
    </source>
</evidence>
<comment type="pathway">
    <text evidence="3 8">Sulfur metabolism; glutathione metabolism.</text>
</comment>
<dbReference type="AlphaFoldDB" id="A0A9P6RU97"/>
<dbReference type="GO" id="GO:0000324">
    <property type="term" value="C:fungal-type vacuole"/>
    <property type="evidence" value="ECO:0007669"/>
    <property type="project" value="TreeGrafter"/>
</dbReference>
<dbReference type="InterPro" id="IPR043137">
    <property type="entry name" value="GGT_ssub_C"/>
</dbReference>